<comment type="subcellular location">
    <subcellularLocation>
        <location evidence="1">Membrane</location>
        <topology evidence="1">Multi-pass membrane protein</topology>
    </subcellularLocation>
</comment>
<dbReference type="Pfam" id="PF05140">
    <property type="entry name" value="ResB"/>
    <property type="match status" value="1"/>
</dbReference>
<dbReference type="PANTHER" id="PTHR31566">
    <property type="entry name" value="CYTOCHROME C BIOGENESIS PROTEIN CCS1, CHLOROPLASTIC"/>
    <property type="match status" value="1"/>
</dbReference>
<evidence type="ECO:0000256" key="1">
    <source>
        <dbReference type="ARBA" id="ARBA00004141"/>
    </source>
</evidence>
<proteinExistence type="predicted"/>
<organism evidence="9 10">
    <name type="scientific">Streptomyces humicola</name>
    <dbReference type="NCBI Taxonomy" id="2953240"/>
    <lineage>
        <taxon>Bacteria</taxon>
        <taxon>Bacillati</taxon>
        <taxon>Actinomycetota</taxon>
        <taxon>Actinomycetes</taxon>
        <taxon>Kitasatosporales</taxon>
        <taxon>Streptomycetaceae</taxon>
        <taxon>Streptomyces</taxon>
    </lineage>
</organism>
<keyword evidence="10" id="KW-1185">Reference proteome</keyword>
<evidence type="ECO:0000313" key="10">
    <source>
        <dbReference type="Proteomes" id="UP001057702"/>
    </source>
</evidence>
<keyword evidence="3" id="KW-0201">Cytochrome c-type biogenesis</keyword>
<reference evidence="9" key="1">
    <citation type="submission" date="2022-06" db="EMBL/GenBank/DDBJ databases">
        <title>Draft genome sequence of Streptomyces sp. RB6PN25 isolated from peat swamp forest in Thailand.</title>
        <authorList>
            <person name="Duangmal K."/>
            <person name="Klaysubun C."/>
        </authorList>
    </citation>
    <scope>NUCLEOTIDE SEQUENCE</scope>
    <source>
        <strain evidence="9">RB6PN25</strain>
    </source>
</reference>
<feature type="transmembrane region" description="Helical" evidence="7">
    <location>
        <begin position="492"/>
        <end position="510"/>
    </location>
</feature>
<evidence type="ECO:0000256" key="3">
    <source>
        <dbReference type="ARBA" id="ARBA00022748"/>
    </source>
</evidence>
<dbReference type="Proteomes" id="UP001057702">
    <property type="component" value="Unassembled WGS sequence"/>
</dbReference>
<evidence type="ECO:0000256" key="6">
    <source>
        <dbReference type="SAM" id="MobiDB-lite"/>
    </source>
</evidence>
<dbReference type="EMBL" id="JANFNG010000007">
    <property type="protein sequence ID" value="MCQ4081235.1"/>
    <property type="molecule type" value="Genomic_DNA"/>
</dbReference>
<evidence type="ECO:0000259" key="8">
    <source>
        <dbReference type="Pfam" id="PF05140"/>
    </source>
</evidence>
<dbReference type="InterPro" id="IPR007816">
    <property type="entry name" value="ResB-like_domain"/>
</dbReference>
<keyword evidence="2 7" id="KW-0812">Transmembrane</keyword>
<accession>A0ABT1PW46</accession>
<feature type="domain" description="ResB-like" evidence="8">
    <location>
        <begin position="67"/>
        <end position="546"/>
    </location>
</feature>
<evidence type="ECO:0000256" key="5">
    <source>
        <dbReference type="ARBA" id="ARBA00023136"/>
    </source>
</evidence>
<evidence type="ECO:0000256" key="7">
    <source>
        <dbReference type="SAM" id="Phobius"/>
    </source>
</evidence>
<feature type="transmembrane region" description="Helical" evidence="7">
    <location>
        <begin position="123"/>
        <end position="142"/>
    </location>
</feature>
<dbReference type="PANTHER" id="PTHR31566:SF0">
    <property type="entry name" value="CYTOCHROME C BIOGENESIS PROTEIN CCS1, CHLOROPLASTIC"/>
    <property type="match status" value="1"/>
</dbReference>
<dbReference type="InterPro" id="IPR023494">
    <property type="entry name" value="Cyt_c_bgen_Ccs1/CcsB/ResB"/>
</dbReference>
<evidence type="ECO:0000256" key="2">
    <source>
        <dbReference type="ARBA" id="ARBA00022692"/>
    </source>
</evidence>
<keyword evidence="5 7" id="KW-0472">Membrane</keyword>
<comment type="caution">
    <text evidence="9">The sequence shown here is derived from an EMBL/GenBank/DDBJ whole genome shotgun (WGS) entry which is preliminary data.</text>
</comment>
<dbReference type="RefSeq" id="WP_255920150.1">
    <property type="nucleotide sequence ID" value="NZ_JANFNG010000007.1"/>
</dbReference>
<sequence length="586" mass="63715">MSTTDRTDRTDRTERADRADADAEAISTAPRDEAEEIYGGEQANAPAQPGLGFLGWTRWFWRQLTSMRVALILLFLLSLAAIPGSLIPQEGTDPVKVQDFLKNHTTLGPIYTKLGLFHVYSSVWFAAIYLLLFVSLAGCIIPRSWQYVGQLRGRPPRAPRKLDRMPAYATWTTDADPDAVLGAARRLLRKRRYRIAPGEGSVAAEKGYLREAGNLLFHIALFGMLIAFAIATLYKSDGDKIVVQGTGFTNTLTQYDDFKHGALFDPDHMSPFGFTLNAFHATYARSGPQKGTAREYAADIAYFGSDGKSHNTTIHVNQPLQIEGNNVYLTSHGYAPVVTVRDGQGNVAYQGPVPFLPLDGNATSQGVIKVPDAVGKNGQQDQLGFQGFFVPDFVPQSGTMFSQFPAADNPVMMLTAYHGDLGMDAGLPQNVYQLDTSNKNLKQFKNADGSALAQKLTVGQTMTLPNGAGSIHFDRIDQWASFEIVHQPGDSLALGSAIAMLAGLAGSLFIQRRRVWVRTQRDSEGRTVVELAGLGRSESQKVGEELTVLVGALHAEAPSVKPPDEPAETSPTPPTSPEDGSDKERA</sequence>
<feature type="transmembrane region" description="Helical" evidence="7">
    <location>
        <begin position="215"/>
        <end position="234"/>
    </location>
</feature>
<feature type="transmembrane region" description="Helical" evidence="7">
    <location>
        <begin position="69"/>
        <end position="87"/>
    </location>
</feature>
<evidence type="ECO:0000313" key="9">
    <source>
        <dbReference type="EMBL" id="MCQ4081235.1"/>
    </source>
</evidence>
<name>A0ABT1PW46_9ACTN</name>
<feature type="region of interest" description="Disordered" evidence="6">
    <location>
        <begin position="1"/>
        <end position="32"/>
    </location>
</feature>
<keyword evidence="4 7" id="KW-1133">Transmembrane helix</keyword>
<feature type="compositionally biased region" description="Basic and acidic residues" evidence="6">
    <location>
        <begin position="1"/>
        <end position="21"/>
    </location>
</feature>
<protein>
    <submittedName>
        <fullName evidence="9">Cytochrome c biogenesis protein ResB</fullName>
    </submittedName>
</protein>
<gene>
    <name evidence="9" type="ORF">NGB36_11650</name>
</gene>
<feature type="region of interest" description="Disordered" evidence="6">
    <location>
        <begin position="553"/>
        <end position="586"/>
    </location>
</feature>
<evidence type="ECO:0000256" key="4">
    <source>
        <dbReference type="ARBA" id="ARBA00022989"/>
    </source>
</evidence>